<name>A0AAF0EMM8_9BASI</name>
<dbReference type="Gene3D" id="3.40.50.300">
    <property type="entry name" value="P-loop containing nucleotide triphosphate hydrolases"/>
    <property type="match status" value="1"/>
</dbReference>
<dbReference type="InterPro" id="IPR027238">
    <property type="entry name" value="RuvB-like"/>
</dbReference>
<dbReference type="Pfam" id="PF17856">
    <property type="entry name" value="TIP49_C"/>
    <property type="match status" value="1"/>
</dbReference>
<accession>A0AAF0EMM8</accession>
<dbReference type="InterPro" id="IPR041048">
    <property type="entry name" value="RuvB-like_C"/>
</dbReference>
<keyword evidence="7 16" id="KW-0067">ATP-binding</keyword>
<keyword evidence="10" id="KW-0010">Activator</keyword>
<evidence type="ECO:0000256" key="16">
    <source>
        <dbReference type="RuleBase" id="RU363048"/>
    </source>
</evidence>
<dbReference type="InterPro" id="IPR027417">
    <property type="entry name" value="P-loop_NTPase"/>
</dbReference>
<comment type="subcellular location">
    <subcellularLocation>
        <location evidence="1 16">Nucleus</location>
    </subcellularLocation>
</comment>
<dbReference type="InterPro" id="IPR042487">
    <property type="entry name" value="RuvBL1/2_DNA/RNA_bd_dom"/>
</dbReference>
<keyword evidence="5 16" id="KW-0378">Hydrolase</keyword>
<dbReference type="EC" id="3.6.4.12" evidence="16"/>
<dbReference type="InterPro" id="IPR010339">
    <property type="entry name" value="TIP49_P-loop"/>
</dbReference>
<dbReference type="FunFam" id="3.40.50.300:FF:002221">
    <property type="entry name" value="RuvB-like 2"/>
    <property type="match status" value="2"/>
</dbReference>
<evidence type="ECO:0000256" key="5">
    <source>
        <dbReference type="ARBA" id="ARBA00022801"/>
    </source>
</evidence>
<dbReference type="GO" id="GO:0016787">
    <property type="term" value="F:hydrolase activity"/>
    <property type="evidence" value="ECO:0007669"/>
    <property type="project" value="UniProtKB-KW"/>
</dbReference>
<evidence type="ECO:0000256" key="9">
    <source>
        <dbReference type="ARBA" id="ARBA00023015"/>
    </source>
</evidence>
<evidence type="ECO:0000256" key="1">
    <source>
        <dbReference type="ARBA" id="ARBA00004123"/>
    </source>
</evidence>
<dbReference type="GO" id="GO:0006281">
    <property type="term" value="P:DNA repair"/>
    <property type="evidence" value="ECO:0007669"/>
    <property type="project" value="UniProtKB-KW"/>
</dbReference>
<dbReference type="GO" id="GO:0003678">
    <property type="term" value="F:DNA helicase activity"/>
    <property type="evidence" value="ECO:0007669"/>
    <property type="project" value="UniProtKB-EC"/>
</dbReference>
<keyword evidence="4 16" id="KW-0227">DNA damage</keyword>
<evidence type="ECO:0000259" key="17">
    <source>
        <dbReference type="SMART" id="SM00382"/>
    </source>
</evidence>
<protein>
    <recommendedName>
        <fullName evidence="16">RuvB-like helicase</fullName>
        <ecNumber evidence="16">3.6.4.12</ecNumber>
    </recommendedName>
</protein>
<dbReference type="AlphaFoldDB" id="A0AAF0EMM8"/>
<evidence type="ECO:0000256" key="13">
    <source>
        <dbReference type="ARBA" id="ARBA00023242"/>
    </source>
</evidence>
<keyword evidence="12 16" id="KW-0234">DNA repair</keyword>
<evidence type="ECO:0000256" key="15">
    <source>
        <dbReference type="ARBA" id="ARBA00047995"/>
    </source>
</evidence>
<dbReference type="Pfam" id="PF06068">
    <property type="entry name" value="TIP49"/>
    <property type="match status" value="1"/>
</dbReference>
<proteinExistence type="inferred from homology"/>
<dbReference type="SUPFAM" id="SSF52540">
    <property type="entry name" value="P-loop containing nucleoside triphosphate hydrolases"/>
    <property type="match status" value="1"/>
</dbReference>
<dbReference type="Proteomes" id="UP001213623">
    <property type="component" value="Chromosome 4"/>
</dbReference>
<comment type="function">
    <text evidence="16">DNA helicase participates in several chromatin remodeling complexes, including the SWR1 and the INO80 complexes.</text>
</comment>
<evidence type="ECO:0000256" key="6">
    <source>
        <dbReference type="ARBA" id="ARBA00022806"/>
    </source>
</evidence>
<keyword evidence="11 16" id="KW-0804">Transcription</keyword>
<dbReference type="GO" id="GO:0005634">
    <property type="term" value="C:nucleus"/>
    <property type="evidence" value="ECO:0007669"/>
    <property type="project" value="UniProtKB-SubCell"/>
</dbReference>
<keyword evidence="13 16" id="KW-0539">Nucleus</keyword>
<evidence type="ECO:0000256" key="2">
    <source>
        <dbReference type="ARBA" id="ARBA00007519"/>
    </source>
</evidence>
<dbReference type="PANTHER" id="PTHR11093">
    <property type="entry name" value="RUVB-RELATED REPTIN AND PONTIN"/>
    <property type="match status" value="1"/>
</dbReference>
<evidence type="ECO:0000256" key="7">
    <source>
        <dbReference type="ARBA" id="ARBA00022840"/>
    </source>
</evidence>
<dbReference type="Gene3D" id="2.40.50.360">
    <property type="entry name" value="RuvB-like helicase, domain II"/>
    <property type="match status" value="1"/>
</dbReference>
<dbReference type="Gene3D" id="1.10.8.60">
    <property type="match status" value="1"/>
</dbReference>
<keyword evidence="8 16" id="KW-0156">Chromatin regulator</keyword>
<dbReference type="GO" id="GO:0006325">
    <property type="term" value="P:chromatin organization"/>
    <property type="evidence" value="ECO:0007669"/>
    <property type="project" value="UniProtKB-KW"/>
</dbReference>
<dbReference type="EMBL" id="CP119895">
    <property type="protein sequence ID" value="WFD27275.1"/>
    <property type="molecule type" value="Genomic_DNA"/>
</dbReference>
<evidence type="ECO:0000313" key="18">
    <source>
        <dbReference type="EMBL" id="WFD27275.1"/>
    </source>
</evidence>
<dbReference type="SMART" id="SM00382">
    <property type="entry name" value="AAA"/>
    <property type="match status" value="1"/>
</dbReference>
<dbReference type="FunFam" id="2.40.50.360:FF:000002">
    <property type="entry name" value="RuvB-like helicase"/>
    <property type="match status" value="1"/>
</dbReference>
<evidence type="ECO:0000256" key="10">
    <source>
        <dbReference type="ARBA" id="ARBA00023159"/>
    </source>
</evidence>
<feature type="domain" description="AAA+ ATPase" evidence="17">
    <location>
        <begin position="42"/>
        <end position="333"/>
    </location>
</feature>
<keyword evidence="19" id="KW-1185">Reference proteome</keyword>
<comment type="catalytic activity">
    <reaction evidence="15 16">
        <text>ATP + H2O = ADP + phosphate + H(+)</text>
        <dbReference type="Rhea" id="RHEA:13065"/>
        <dbReference type="ChEBI" id="CHEBI:15377"/>
        <dbReference type="ChEBI" id="CHEBI:15378"/>
        <dbReference type="ChEBI" id="CHEBI:30616"/>
        <dbReference type="ChEBI" id="CHEBI:43474"/>
        <dbReference type="ChEBI" id="CHEBI:456216"/>
        <dbReference type="EC" id="3.6.4.12"/>
    </reaction>
</comment>
<evidence type="ECO:0000256" key="12">
    <source>
        <dbReference type="ARBA" id="ARBA00023204"/>
    </source>
</evidence>
<evidence type="ECO:0000256" key="4">
    <source>
        <dbReference type="ARBA" id="ARBA00022763"/>
    </source>
</evidence>
<evidence type="ECO:0000256" key="14">
    <source>
        <dbReference type="ARBA" id="ARBA00025345"/>
    </source>
</evidence>
<sequence length="444" mass="49320">MFSLGLDERLEPRDSAQGMVGQHAARKAAGMIVKIVQNAKIAGRAVLMAGPPGTGKTAIAMGMAQTLGEDVPFTMLSASEVFSLEMSKTEALMQAFRKSIGVRIKEEAEVIEGEVVEIQIDRSLTGATKTGKIIIKTTDMETVYELGNKMIDALQKEKVTAGDVITIEKSSGRITKLGRSFARSRDYDAIGSDTKFVQCPEGELQRRTQVVHTVSLHEIDVINSRSQGFLALFAGDTGEIKPELRDQINNKVCEWREEGKAEIIPGVLFIDEVHMLDIECFSFLNRALETELAPLVVMASNRGQTRIRGTRFTSPHGIPIDLLDRILIISTKPYTESEVRQILSIRYVPSSDNSAQEEDVNLKPEALDVLTRMAMETSLRYTINLITTAYLAAKRRKSDVVDVADVRRVYSTFKILTKDLFVDEKRSVQYLQEHAAEFLSEEVA</sequence>
<dbReference type="GO" id="GO:0005524">
    <property type="term" value="F:ATP binding"/>
    <property type="evidence" value="ECO:0007669"/>
    <property type="project" value="UniProtKB-KW"/>
</dbReference>
<keyword evidence="3 16" id="KW-0547">Nucleotide-binding</keyword>
<comment type="function">
    <text evidence="14">DNA helicase which participates in several chromatin remodeling complexes, including the SWR1 and the INO80 complexes. The SWR1 complex mediates the ATP-dependent exchange of histone H2A for the H2A variant HZT1 leading to transcriptional regulation of selected genes by chromatin remodeling. The INO80 complex remodels chromatin by shifting nucleosomes and is involved in DNA repair. Also involved in pre-rRNA processing.</text>
</comment>
<keyword evidence="6 16" id="KW-0347">Helicase</keyword>
<evidence type="ECO:0000256" key="3">
    <source>
        <dbReference type="ARBA" id="ARBA00022741"/>
    </source>
</evidence>
<comment type="similarity">
    <text evidence="2 16">Belongs to the RuvB family.</text>
</comment>
<evidence type="ECO:0000256" key="8">
    <source>
        <dbReference type="ARBA" id="ARBA00022853"/>
    </source>
</evidence>
<reference evidence="18" key="1">
    <citation type="submission" date="2023-03" db="EMBL/GenBank/DDBJ databases">
        <title>Mating type loci evolution in Malassezia.</title>
        <authorList>
            <person name="Coelho M.A."/>
        </authorList>
    </citation>
    <scope>NUCLEOTIDE SEQUENCE</scope>
    <source>
        <strain evidence="18">CBS 9557</strain>
    </source>
</reference>
<dbReference type="InterPro" id="IPR003593">
    <property type="entry name" value="AAA+_ATPase"/>
</dbReference>
<evidence type="ECO:0000256" key="11">
    <source>
        <dbReference type="ARBA" id="ARBA00023163"/>
    </source>
</evidence>
<organism evidence="18 19">
    <name type="scientific">Malassezia nana</name>
    <dbReference type="NCBI Taxonomy" id="180528"/>
    <lineage>
        <taxon>Eukaryota</taxon>
        <taxon>Fungi</taxon>
        <taxon>Dikarya</taxon>
        <taxon>Basidiomycota</taxon>
        <taxon>Ustilaginomycotina</taxon>
        <taxon>Malasseziomycetes</taxon>
        <taxon>Malasseziales</taxon>
        <taxon>Malasseziaceae</taxon>
        <taxon>Malassezia</taxon>
    </lineage>
</organism>
<gene>
    <name evidence="18" type="primary">RVB2</name>
    <name evidence="18" type="ORF">MNAN1_002271</name>
</gene>
<keyword evidence="9 16" id="KW-0805">Transcription regulation</keyword>
<evidence type="ECO:0000313" key="19">
    <source>
        <dbReference type="Proteomes" id="UP001213623"/>
    </source>
</evidence>